<reference evidence="4" key="2">
    <citation type="submission" date="2015-06" db="EMBL/GenBank/DDBJ databases">
        <authorList>
            <person name="Radhakrishnan Rajesh"/>
            <person name="Underwood Anthony"/>
            <person name="Al-Shahib Ali"/>
        </authorList>
    </citation>
    <scope>NUCLEOTIDE SEQUENCE [LARGE SCALE GENOMIC DNA]</scope>
    <source>
        <strain evidence="4">P19_London_7_VIM_2_05_10</strain>
    </source>
</reference>
<proteinExistence type="predicted"/>
<accession>A0A080VN96</accession>
<protein>
    <submittedName>
        <fullName evidence="3">Uncharacterized protein</fullName>
    </submittedName>
</protein>
<evidence type="ECO:0000313" key="2">
    <source>
        <dbReference type="EMBL" id="CRP53119.1"/>
    </source>
</evidence>
<gene>
    <name evidence="3" type="ORF">ALP65_01854</name>
    <name evidence="2" type="ORF">PAERUG_P19_London_7_VIM_2_05_10_04751</name>
</gene>
<dbReference type="Proteomes" id="UP000270834">
    <property type="component" value="Unassembled WGS sequence"/>
</dbReference>
<keyword evidence="1" id="KW-1133">Transmembrane helix</keyword>
<feature type="transmembrane region" description="Helical" evidence="1">
    <location>
        <begin position="6"/>
        <end position="25"/>
    </location>
</feature>
<sequence length="36" mass="4313">MDNLLFYVSSAFVSLLLAWNLFACWRRQRPPEKSRP</sequence>
<keyword evidence="1" id="KW-0812">Transmembrane</keyword>
<evidence type="ECO:0000256" key="1">
    <source>
        <dbReference type="SAM" id="Phobius"/>
    </source>
</evidence>
<dbReference type="EMBL" id="RBSQ01000742">
    <property type="protein sequence ID" value="RMS53131.1"/>
    <property type="molecule type" value="Genomic_DNA"/>
</dbReference>
<dbReference type="Proteomes" id="UP000045039">
    <property type="component" value="Unassembled WGS sequence"/>
</dbReference>
<evidence type="ECO:0000313" key="3">
    <source>
        <dbReference type="EMBL" id="RMS53131.1"/>
    </source>
</evidence>
<name>A0A080VN96_PSEAI</name>
<keyword evidence="1" id="KW-0472">Membrane</keyword>
<evidence type="ECO:0000313" key="4">
    <source>
        <dbReference type="Proteomes" id="UP000045039"/>
    </source>
</evidence>
<evidence type="ECO:0000313" key="5">
    <source>
        <dbReference type="Proteomes" id="UP000270834"/>
    </source>
</evidence>
<organism evidence="3 5">
    <name type="scientific">Pseudomonas aeruginosa</name>
    <dbReference type="NCBI Taxonomy" id="287"/>
    <lineage>
        <taxon>Bacteria</taxon>
        <taxon>Pseudomonadati</taxon>
        <taxon>Pseudomonadota</taxon>
        <taxon>Gammaproteobacteria</taxon>
        <taxon>Pseudomonadales</taxon>
        <taxon>Pseudomonadaceae</taxon>
        <taxon>Pseudomonas</taxon>
    </lineage>
</organism>
<dbReference type="AlphaFoldDB" id="A0A080VN96"/>
<comment type="caution">
    <text evidence="3">The sequence shown here is derived from an EMBL/GenBank/DDBJ whole genome shotgun (WGS) entry which is preliminary data.</text>
</comment>
<reference evidence="2" key="1">
    <citation type="submission" date="2015-06" db="EMBL/GenBank/DDBJ databases">
        <authorList>
            <person name="Radhakrishnan R."/>
            <person name="Underwood A."/>
            <person name="Al-Shahib A."/>
        </authorList>
    </citation>
    <scope>NUCLEOTIDE SEQUENCE</scope>
    <source>
        <strain evidence="2">P19_London_7_VIM_2_05_10</strain>
    </source>
</reference>
<dbReference type="EMBL" id="CVVU01000226">
    <property type="protein sequence ID" value="CRP53119.1"/>
    <property type="molecule type" value="Genomic_DNA"/>
</dbReference>
<reference evidence="3 5" key="3">
    <citation type="submission" date="2018-08" db="EMBL/GenBank/DDBJ databases">
        <title>Recombination of ecologically and evolutionarily significant loci maintains genetic cohesion in the Pseudomonas syringae species complex.</title>
        <authorList>
            <person name="Dillon M."/>
            <person name="Thakur S."/>
            <person name="Almeida R.N.D."/>
            <person name="Weir B.S."/>
            <person name="Guttman D.S."/>
        </authorList>
    </citation>
    <scope>NUCLEOTIDE SEQUENCE [LARGE SCALE GENOMIC DNA]</scope>
    <source>
        <strain evidence="3 5">ICMP 7846</strain>
    </source>
</reference>